<keyword evidence="4" id="KW-1185">Reference proteome</keyword>
<proteinExistence type="predicted"/>
<feature type="region of interest" description="Disordered" evidence="1">
    <location>
        <begin position="372"/>
        <end position="402"/>
    </location>
</feature>
<organism evidence="3 4">
    <name type="scientific">Streptomyces tagetis</name>
    <dbReference type="NCBI Taxonomy" id="2820809"/>
    <lineage>
        <taxon>Bacteria</taxon>
        <taxon>Bacillati</taxon>
        <taxon>Actinomycetota</taxon>
        <taxon>Actinomycetes</taxon>
        <taxon>Kitasatosporales</taxon>
        <taxon>Streptomycetaceae</taxon>
        <taxon>Streptomyces</taxon>
    </lineage>
</organism>
<accession>A0A941B2X2</accession>
<dbReference type="AlphaFoldDB" id="A0A941B2X2"/>
<gene>
    <name evidence="3" type="ORF">J5Y05_14115</name>
</gene>
<reference evidence="3" key="1">
    <citation type="submission" date="2021-04" db="EMBL/GenBank/DDBJ databases">
        <title>Genome seq and assembly of Streptomyces sp. RG38.</title>
        <authorList>
            <person name="Chhetri G."/>
        </authorList>
    </citation>
    <scope>NUCLEOTIDE SEQUENCE</scope>
    <source>
        <strain evidence="3">RG38</strain>
    </source>
</reference>
<dbReference type="Proteomes" id="UP000677875">
    <property type="component" value="Unassembled WGS sequence"/>
</dbReference>
<evidence type="ECO:0000256" key="1">
    <source>
        <dbReference type="SAM" id="MobiDB-lite"/>
    </source>
</evidence>
<protein>
    <submittedName>
        <fullName evidence="3">Uncharacterized protein</fullName>
    </submittedName>
</protein>
<evidence type="ECO:0000256" key="2">
    <source>
        <dbReference type="SAM" id="Phobius"/>
    </source>
</evidence>
<evidence type="ECO:0000313" key="3">
    <source>
        <dbReference type="EMBL" id="MBQ0827637.1"/>
    </source>
</evidence>
<feature type="region of interest" description="Disordered" evidence="1">
    <location>
        <begin position="194"/>
        <end position="242"/>
    </location>
</feature>
<comment type="caution">
    <text evidence="3">The sequence shown here is derived from an EMBL/GenBank/DDBJ whole genome shotgun (WGS) entry which is preliminary data.</text>
</comment>
<evidence type="ECO:0000313" key="4">
    <source>
        <dbReference type="Proteomes" id="UP000677875"/>
    </source>
</evidence>
<dbReference type="RefSeq" id="WP_210872174.1">
    <property type="nucleotide sequence ID" value="NZ_JAGPNL010000003.1"/>
</dbReference>
<sequence length="440" mass="44218">MGRVNGVRRGAASGRAGARGPVRLVAVAAALATAAVLPGGAALAAGARPEYAFAGDALPVEGAGDPADAVALEPGAVYRSSLPPGGPVHYRLDLDASSTAYVSVTAVPAPGTEGAAADGIRVSLQDAAGGSCSSVSATFGAARSPRPVTALALREISSGRSRCQDAGTYDLVVERSRTQDPPPDAWDLELTTATEPPLRQDGPAETPGAWDSSSPEPLAGEPVNRPGGAGFAEATPLGQGVWRDGVRPGQTLFYAVPLDWGRRLSATAELDATDGGTGFATSALRLALHDPVRGEVDAAARSYAGRRISVGLAALPPVDHANRHAGGRTASAMRIAGRYYLVVHLAAQVAEDFGEGPFTVTLRVRVDGAARSGPEYAGEPVPPGAFEVSAGDRPAAGAGDPGGDPVMRAVAAGGLATGTALLLALGVWTAVARRGGSVRT</sequence>
<feature type="transmembrane region" description="Helical" evidence="2">
    <location>
        <begin position="409"/>
        <end position="431"/>
    </location>
</feature>
<keyword evidence="2" id="KW-1133">Transmembrane helix</keyword>
<dbReference type="EMBL" id="JAGPNL010000003">
    <property type="protein sequence ID" value="MBQ0827637.1"/>
    <property type="molecule type" value="Genomic_DNA"/>
</dbReference>
<name>A0A941B2X2_9ACTN</name>
<keyword evidence="2" id="KW-0472">Membrane</keyword>
<feature type="compositionally biased region" description="Low complexity" evidence="1">
    <location>
        <begin position="391"/>
        <end position="402"/>
    </location>
</feature>
<keyword evidence="2" id="KW-0812">Transmembrane</keyword>